<protein>
    <recommendedName>
        <fullName evidence="2">4'-phosphopantetheinyl transferase domain-containing protein</fullName>
    </recommendedName>
</protein>
<keyword evidence="4" id="KW-1185">Reference proteome</keyword>
<comment type="caution">
    <text evidence="3">The sequence shown here is derived from an EMBL/GenBank/DDBJ whole genome shotgun (WGS) entry which is preliminary data.</text>
</comment>
<dbReference type="RefSeq" id="WP_099155718.1">
    <property type="nucleotide sequence ID" value="NZ_PDUD01000071.1"/>
</dbReference>
<dbReference type="Pfam" id="PF01648">
    <property type="entry name" value="ACPS"/>
    <property type="match status" value="1"/>
</dbReference>
<proteinExistence type="predicted"/>
<gene>
    <name evidence="3" type="ORF">CRP01_39975</name>
</gene>
<reference evidence="3 4" key="1">
    <citation type="submission" date="2017-10" db="EMBL/GenBank/DDBJ databases">
        <title>The draft genome sequence of Lewinella nigricans NBRC 102662.</title>
        <authorList>
            <person name="Wang K."/>
        </authorList>
    </citation>
    <scope>NUCLEOTIDE SEQUENCE [LARGE SCALE GENOMIC DNA]</scope>
    <source>
        <strain evidence="3 4">NBRC 102662</strain>
    </source>
</reference>
<evidence type="ECO:0000259" key="2">
    <source>
        <dbReference type="Pfam" id="PF01648"/>
    </source>
</evidence>
<dbReference type="GO" id="GO:0000287">
    <property type="term" value="F:magnesium ion binding"/>
    <property type="evidence" value="ECO:0007669"/>
    <property type="project" value="InterPro"/>
</dbReference>
<organism evidence="3 4">
    <name type="scientific">Flavilitoribacter nigricans (strain ATCC 23147 / DSM 23189 / NBRC 102662 / NCIMB 1420 / SS-2)</name>
    <name type="common">Lewinella nigricans</name>
    <dbReference type="NCBI Taxonomy" id="1122177"/>
    <lineage>
        <taxon>Bacteria</taxon>
        <taxon>Pseudomonadati</taxon>
        <taxon>Bacteroidota</taxon>
        <taxon>Saprospiria</taxon>
        <taxon>Saprospirales</taxon>
        <taxon>Lewinellaceae</taxon>
        <taxon>Flavilitoribacter</taxon>
    </lineage>
</organism>
<accession>A0A2D0MYB5</accession>
<dbReference type="SUPFAM" id="SSF56214">
    <property type="entry name" value="4'-phosphopantetheinyl transferase"/>
    <property type="match status" value="2"/>
</dbReference>
<feature type="domain" description="4'-phosphopantetheinyl transferase" evidence="2">
    <location>
        <begin position="105"/>
        <end position="198"/>
    </location>
</feature>
<evidence type="ECO:0000313" key="3">
    <source>
        <dbReference type="EMBL" id="PHN00869.1"/>
    </source>
</evidence>
<dbReference type="EMBL" id="PDUD01000071">
    <property type="protein sequence ID" value="PHN00869.1"/>
    <property type="molecule type" value="Genomic_DNA"/>
</dbReference>
<dbReference type="InterPro" id="IPR037143">
    <property type="entry name" value="4-PPantetheinyl_Trfase_dom_sf"/>
</dbReference>
<dbReference type="AlphaFoldDB" id="A0A2D0MYB5"/>
<dbReference type="InterPro" id="IPR008278">
    <property type="entry name" value="4-PPantetheinyl_Trfase_dom"/>
</dbReference>
<dbReference type="GO" id="GO:0008897">
    <property type="term" value="F:holo-[acyl-carrier-protein] synthase activity"/>
    <property type="evidence" value="ECO:0007669"/>
    <property type="project" value="InterPro"/>
</dbReference>
<evidence type="ECO:0000313" key="4">
    <source>
        <dbReference type="Proteomes" id="UP000223913"/>
    </source>
</evidence>
<evidence type="ECO:0000256" key="1">
    <source>
        <dbReference type="ARBA" id="ARBA00022679"/>
    </source>
</evidence>
<name>A0A2D0MYB5_FLAN2</name>
<dbReference type="OrthoDB" id="1190494at2"/>
<dbReference type="Proteomes" id="UP000223913">
    <property type="component" value="Unassembled WGS sequence"/>
</dbReference>
<keyword evidence="1" id="KW-0808">Transferase</keyword>
<sequence length="217" mass="25506">MPILLHQHIEPEGELGIWQITETEAWFRDRLFLYPPELRQLAGIKGRKRVEWLGVRHLVHHMSGRDERGAFIKDEHGKPHLAHSRWHISISHSGELAAAIAAPQSVGIDIQRLVGKIERIAHRFMRPEELECLDEYQRLEHIHLFWGAKEALYKAYGRRQLHFSDNILIHPFPLDWNKGTFTGEVIKDDHHLTYELHYRMISSFVLVYAIEHESLND</sequence>
<dbReference type="Gene3D" id="3.90.470.20">
    <property type="entry name" value="4'-phosphopantetheinyl transferase domain"/>
    <property type="match status" value="2"/>
</dbReference>